<organism evidence="1 2">
    <name type="scientific">Acetatifactor muris</name>
    <dbReference type="NCBI Taxonomy" id="879566"/>
    <lineage>
        <taxon>Bacteria</taxon>
        <taxon>Bacillati</taxon>
        <taxon>Bacillota</taxon>
        <taxon>Clostridia</taxon>
        <taxon>Lachnospirales</taxon>
        <taxon>Lachnospiraceae</taxon>
        <taxon>Acetatifactor</taxon>
    </lineage>
</organism>
<evidence type="ECO:0000313" key="1">
    <source>
        <dbReference type="EMBL" id="SOY28687.1"/>
    </source>
</evidence>
<sequence>MTIYDKMKSIYMNTCLEKQFQAAGLEVVV</sequence>
<gene>
    <name evidence="1" type="ORF">AMURIS_01398</name>
</gene>
<reference evidence="1 2" key="1">
    <citation type="submission" date="2018-01" db="EMBL/GenBank/DDBJ databases">
        <authorList>
            <person name="Gaut B.S."/>
            <person name="Morton B.R."/>
            <person name="Clegg M.T."/>
            <person name="Duvall M.R."/>
        </authorList>
    </citation>
    <scope>NUCLEOTIDE SEQUENCE [LARGE SCALE GENOMIC DNA]</scope>
    <source>
        <strain evidence="1">GP69</strain>
    </source>
</reference>
<dbReference type="Proteomes" id="UP000236311">
    <property type="component" value="Unassembled WGS sequence"/>
</dbReference>
<name>A0A2K4ZDY9_9FIRM</name>
<dbReference type="EMBL" id="OFSM01000006">
    <property type="protein sequence ID" value="SOY28687.1"/>
    <property type="molecule type" value="Genomic_DNA"/>
</dbReference>
<keyword evidence="2" id="KW-1185">Reference proteome</keyword>
<evidence type="ECO:0000313" key="2">
    <source>
        <dbReference type="Proteomes" id="UP000236311"/>
    </source>
</evidence>
<protein>
    <submittedName>
        <fullName evidence="1">Uncharacterized protein</fullName>
    </submittedName>
</protein>
<accession>A0A2K4ZDY9</accession>
<proteinExistence type="predicted"/>
<dbReference type="AlphaFoldDB" id="A0A2K4ZDY9"/>